<dbReference type="Gene3D" id="3.40.50.300">
    <property type="entry name" value="P-loop containing nucleotide triphosphate hydrolases"/>
    <property type="match status" value="1"/>
</dbReference>
<name>K1SQI6_9ZZZZ</name>
<feature type="coiled-coil region" evidence="3">
    <location>
        <begin position="150"/>
        <end position="177"/>
    </location>
</feature>
<dbReference type="GO" id="GO:0005737">
    <property type="term" value="C:cytoplasm"/>
    <property type="evidence" value="ECO:0007669"/>
    <property type="project" value="TreeGrafter"/>
</dbReference>
<dbReference type="InterPro" id="IPR050308">
    <property type="entry name" value="MukB/SMC"/>
</dbReference>
<evidence type="ECO:0000256" key="2">
    <source>
        <dbReference type="ARBA" id="ARBA00023125"/>
    </source>
</evidence>
<evidence type="ECO:0000259" key="4">
    <source>
        <dbReference type="Pfam" id="PF02463"/>
    </source>
</evidence>
<keyword evidence="1" id="KW-0963">Cytoplasm</keyword>
<keyword evidence="2" id="KW-0238">DNA-binding</keyword>
<keyword evidence="3" id="KW-0175">Coiled coil</keyword>
<dbReference type="AlphaFoldDB" id="K1SQI6"/>
<reference evidence="5" key="1">
    <citation type="journal article" date="2013" name="Environ. Microbiol.">
        <title>Microbiota from the distal guts of lean and obese adolescents exhibit partial functional redundancy besides clear differences in community structure.</title>
        <authorList>
            <person name="Ferrer M."/>
            <person name="Ruiz A."/>
            <person name="Lanza F."/>
            <person name="Haange S.B."/>
            <person name="Oberbach A."/>
            <person name="Till H."/>
            <person name="Bargiela R."/>
            <person name="Campoy C."/>
            <person name="Segura M.T."/>
            <person name="Richter M."/>
            <person name="von Bergen M."/>
            <person name="Seifert J."/>
            <person name="Suarez A."/>
        </authorList>
    </citation>
    <scope>NUCLEOTIDE SEQUENCE</scope>
</reference>
<organism evidence="5">
    <name type="scientific">human gut metagenome</name>
    <dbReference type="NCBI Taxonomy" id="408170"/>
    <lineage>
        <taxon>unclassified sequences</taxon>
        <taxon>metagenomes</taxon>
        <taxon>organismal metagenomes</taxon>
    </lineage>
</organism>
<gene>
    <name evidence="5" type="ORF">LEA_11560</name>
</gene>
<accession>K1SQI6</accession>
<dbReference type="InterPro" id="IPR003395">
    <property type="entry name" value="RecF/RecN/SMC_N"/>
</dbReference>
<dbReference type="PANTHER" id="PTHR42963:SF1">
    <property type="entry name" value="DUF4476 DOMAIN-CONTAINING PROTEIN"/>
    <property type="match status" value="1"/>
</dbReference>
<feature type="domain" description="RecF/RecN/SMC N-terminal" evidence="4">
    <location>
        <begin position="2"/>
        <end position="112"/>
    </location>
</feature>
<comment type="caution">
    <text evidence="5">The sequence shown here is derived from an EMBL/GenBank/DDBJ whole genome shotgun (WGS) entry which is preliminary data.</text>
</comment>
<dbReference type="GO" id="GO:0003677">
    <property type="term" value="F:DNA binding"/>
    <property type="evidence" value="ECO:0007669"/>
    <property type="project" value="UniProtKB-KW"/>
</dbReference>
<dbReference type="InterPro" id="IPR027417">
    <property type="entry name" value="P-loop_NTPase"/>
</dbReference>
<evidence type="ECO:0000256" key="1">
    <source>
        <dbReference type="ARBA" id="ARBA00022490"/>
    </source>
</evidence>
<dbReference type="Pfam" id="PF02463">
    <property type="entry name" value="SMC_N"/>
    <property type="match status" value="1"/>
</dbReference>
<proteinExistence type="predicted"/>
<evidence type="ECO:0000313" key="5">
    <source>
        <dbReference type="EMBL" id="EKC62987.1"/>
    </source>
</evidence>
<sequence length="180" mass="20300">GITSVVGPNGSGKSNISDAIRWVLGEQSPKSLRCAKMEDVVFNGTDKRKRQGYAEVTLNIDNKDRALDFNGDDIAVTRRYYRSGESEYLINKAAVRLKDINELFMDTGLGRDGYSMIGQGKIDSIVSSKGEDRREIFEEAAGISRYRYRKIDAERKLKSTEDNLLRLRDIVTELEERVGP</sequence>
<protein>
    <submittedName>
        <fullName evidence="5">Chromosome segregation SMC protein</fullName>
    </submittedName>
</protein>
<feature type="non-terminal residue" evidence="5">
    <location>
        <position position="180"/>
    </location>
</feature>
<feature type="non-terminal residue" evidence="5">
    <location>
        <position position="1"/>
    </location>
</feature>
<dbReference type="EMBL" id="AJWY01007795">
    <property type="protein sequence ID" value="EKC62987.1"/>
    <property type="molecule type" value="Genomic_DNA"/>
</dbReference>
<dbReference type="SUPFAM" id="SSF52540">
    <property type="entry name" value="P-loop containing nucleoside triphosphate hydrolases"/>
    <property type="match status" value="1"/>
</dbReference>
<evidence type="ECO:0000256" key="3">
    <source>
        <dbReference type="SAM" id="Coils"/>
    </source>
</evidence>
<dbReference type="PANTHER" id="PTHR42963">
    <property type="entry name" value="CHROMOSOME PARTITION PROTEIN MUKB"/>
    <property type="match status" value="1"/>
</dbReference>